<feature type="domain" description="Polyphosphate kinase-2-related" evidence="3">
    <location>
        <begin position="45"/>
        <end position="269"/>
    </location>
</feature>
<evidence type="ECO:0000256" key="1">
    <source>
        <dbReference type="ARBA" id="ARBA00022679"/>
    </source>
</evidence>
<name>A0A853DFZ4_9MICO</name>
<evidence type="ECO:0000313" key="4">
    <source>
        <dbReference type="EMBL" id="NYJ74953.1"/>
    </source>
</evidence>
<dbReference type="InterPro" id="IPR016898">
    <property type="entry name" value="Polyphosphate_phosphotransfera"/>
</dbReference>
<dbReference type="SUPFAM" id="SSF52540">
    <property type="entry name" value="P-loop containing nucleoside triphosphate hydrolases"/>
    <property type="match status" value="1"/>
</dbReference>
<proteinExistence type="predicted"/>
<dbReference type="AlphaFoldDB" id="A0A853DFZ4"/>
<sequence length="287" mass="32046">MGKKAAAKDLATTLEKALRVHQGFVLADRAPASTPGFTKGKKTAVAAQETTAAELDDLQERMYAESTQGGRRNVLLVVQGMDTSGKGGIMRHVVGSLDPQGVTHHAFKKPTREELSHPFLWRVRNALPPAGSVGVFDRSHYEDVLVARVHNLVPPATISRRYGQIDGFEQTLVDNGTTVIKVMLHVSREEQGERLAGRLDRVDKQWKFNPNDVDERGFWPAYQEAYQLVMDKTSTDAAPWYVVPADHKWYARLAVHHLLLHHLRAMDPQWPAPSYDVSEQKARLASS</sequence>
<organism evidence="4 5">
    <name type="scientific">Allobranchiibius huperziae</name>
    <dbReference type="NCBI Taxonomy" id="1874116"/>
    <lineage>
        <taxon>Bacteria</taxon>
        <taxon>Bacillati</taxon>
        <taxon>Actinomycetota</taxon>
        <taxon>Actinomycetes</taxon>
        <taxon>Micrococcales</taxon>
        <taxon>Dermacoccaceae</taxon>
        <taxon>Allobranchiibius</taxon>
    </lineage>
</organism>
<evidence type="ECO:0000256" key="2">
    <source>
        <dbReference type="ARBA" id="ARBA00022777"/>
    </source>
</evidence>
<dbReference type="PANTHER" id="PTHR34383">
    <property type="entry name" value="POLYPHOSPHATE:AMP PHOSPHOTRANSFERASE-RELATED"/>
    <property type="match status" value="1"/>
</dbReference>
<gene>
    <name evidence="4" type="ORF">HNR15_001916</name>
</gene>
<dbReference type="InterPro" id="IPR022300">
    <property type="entry name" value="PPK2-rel_1"/>
</dbReference>
<dbReference type="GO" id="GO:0008976">
    <property type="term" value="F:polyphosphate kinase activity"/>
    <property type="evidence" value="ECO:0007669"/>
    <property type="project" value="InterPro"/>
</dbReference>
<keyword evidence="2" id="KW-0418">Kinase</keyword>
<dbReference type="NCBIfam" id="TIGR03709">
    <property type="entry name" value="PPK2_rel_1"/>
    <property type="match status" value="1"/>
</dbReference>
<evidence type="ECO:0000313" key="5">
    <source>
        <dbReference type="Proteomes" id="UP000571817"/>
    </source>
</evidence>
<dbReference type="InterPro" id="IPR027417">
    <property type="entry name" value="P-loop_NTPase"/>
</dbReference>
<accession>A0A853DFZ4</accession>
<protein>
    <submittedName>
        <fullName evidence="4">PPK2 family polyphosphate:nucleotide phosphotransferase</fullName>
    </submittedName>
</protein>
<evidence type="ECO:0000259" key="3">
    <source>
        <dbReference type="Pfam" id="PF03976"/>
    </source>
</evidence>
<reference evidence="4 5" key="1">
    <citation type="submission" date="2020-07" db="EMBL/GenBank/DDBJ databases">
        <title>Sequencing the genomes of 1000 actinobacteria strains.</title>
        <authorList>
            <person name="Klenk H.-P."/>
        </authorList>
    </citation>
    <scope>NUCLEOTIDE SEQUENCE [LARGE SCALE GENOMIC DNA]</scope>
    <source>
        <strain evidence="4 5">DSM 29531</strain>
    </source>
</reference>
<comment type="caution">
    <text evidence="4">The sequence shown here is derived from an EMBL/GenBank/DDBJ whole genome shotgun (WGS) entry which is preliminary data.</text>
</comment>
<dbReference type="Proteomes" id="UP000571817">
    <property type="component" value="Unassembled WGS sequence"/>
</dbReference>
<keyword evidence="5" id="KW-1185">Reference proteome</keyword>
<dbReference type="RefSeq" id="WP_179481245.1">
    <property type="nucleotide sequence ID" value="NZ_JACCFW010000001.1"/>
</dbReference>
<dbReference type="PANTHER" id="PTHR34383:SF3">
    <property type="entry name" value="POLYPHOSPHATE:AMP PHOSPHOTRANSFERASE"/>
    <property type="match status" value="1"/>
</dbReference>
<dbReference type="Pfam" id="PF03976">
    <property type="entry name" value="PPK2"/>
    <property type="match status" value="1"/>
</dbReference>
<dbReference type="GO" id="GO:0006797">
    <property type="term" value="P:polyphosphate metabolic process"/>
    <property type="evidence" value="ECO:0007669"/>
    <property type="project" value="InterPro"/>
</dbReference>
<keyword evidence="1 4" id="KW-0808">Transferase</keyword>
<dbReference type="PIRSF" id="PIRSF028756">
    <property type="entry name" value="PPK2_prd"/>
    <property type="match status" value="1"/>
</dbReference>
<dbReference type="EMBL" id="JACCFW010000001">
    <property type="protein sequence ID" value="NYJ74953.1"/>
    <property type="molecule type" value="Genomic_DNA"/>
</dbReference>
<dbReference type="InterPro" id="IPR022488">
    <property type="entry name" value="PPK2-related"/>
</dbReference>
<dbReference type="Gene3D" id="3.40.50.300">
    <property type="entry name" value="P-loop containing nucleotide triphosphate hydrolases"/>
    <property type="match status" value="1"/>
</dbReference>